<proteinExistence type="predicted"/>
<name>A0A183TGD3_SCHSO</name>
<evidence type="ECO:0000313" key="1">
    <source>
        <dbReference type="EMBL" id="VDM01917.1"/>
    </source>
</evidence>
<protein>
    <submittedName>
        <fullName evidence="1 3">Uncharacterized protein</fullName>
    </submittedName>
</protein>
<sequence>MEQASNAVATRRLEQIIHQPSELSGMNGDFPADKSANVERWRKHFEHLNFDTRPITPLFPSTTESPPSPTYAVPYDALSDAIQRLRNNKEPRDEAASAETYIFCTENLAHWLHEAIKQAWREEVVHND</sequence>
<dbReference type="AlphaFoldDB" id="A0A183TGD3"/>
<dbReference type="WBParaSite" id="SSLN_0001612201-mRNA-1">
    <property type="protein sequence ID" value="SSLN_0001612201-mRNA-1"/>
    <property type="gene ID" value="SSLN_0001612201"/>
</dbReference>
<dbReference type="Proteomes" id="UP000275846">
    <property type="component" value="Unassembled WGS sequence"/>
</dbReference>
<dbReference type="EMBL" id="UYSU01040046">
    <property type="protein sequence ID" value="VDM01917.1"/>
    <property type="molecule type" value="Genomic_DNA"/>
</dbReference>
<organism evidence="3">
    <name type="scientific">Schistocephalus solidus</name>
    <name type="common">Tapeworm</name>
    <dbReference type="NCBI Taxonomy" id="70667"/>
    <lineage>
        <taxon>Eukaryota</taxon>
        <taxon>Metazoa</taxon>
        <taxon>Spiralia</taxon>
        <taxon>Lophotrochozoa</taxon>
        <taxon>Platyhelminthes</taxon>
        <taxon>Cestoda</taxon>
        <taxon>Eucestoda</taxon>
        <taxon>Diphyllobothriidea</taxon>
        <taxon>Diphyllobothriidae</taxon>
        <taxon>Schistocephalus</taxon>
    </lineage>
</organism>
<accession>A0A183TGD3</accession>
<evidence type="ECO:0000313" key="2">
    <source>
        <dbReference type="Proteomes" id="UP000275846"/>
    </source>
</evidence>
<reference evidence="1 2" key="2">
    <citation type="submission" date="2018-11" db="EMBL/GenBank/DDBJ databases">
        <authorList>
            <consortium name="Pathogen Informatics"/>
        </authorList>
    </citation>
    <scope>NUCLEOTIDE SEQUENCE [LARGE SCALE GENOMIC DNA]</scope>
    <source>
        <strain evidence="1 2">NST_G2</strain>
    </source>
</reference>
<gene>
    <name evidence="1" type="ORF">SSLN_LOCUS15531</name>
</gene>
<evidence type="ECO:0000313" key="3">
    <source>
        <dbReference type="WBParaSite" id="SSLN_0001612201-mRNA-1"/>
    </source>
</evidence>
<keyword evidence="2" id="KW-1185">Reference proteome</keyword>
<reference evidence="3" key="1">
    <citation type="submission" date="2016-06" db="UniProtKB">
        <authorList>
            <consortium name="WormBaseParasite"/>
        </authorList>
    </citation>
    <scope>IDENTIFICATION</scope>
</reference>